<keyword evidence="1" id="KW-0732">Signal</keyword>
<dbReference type="AlphaFoldDB" id="A0A2T4A731"/>
<protein>
    <recommendedName>
        <fullName evidence="4">Secreted protein</fullName>
    </recommendedName>
</protein>
<reference evidence="2 3" key="1">
    <citation type="submission" date="2016-07" db="EMBL/GenBank/DDBJ databases">
        <title>Multiple horizontal gene transfer events from other fungi enriched the ability of initially mycotrophic Trichoderma (Ascomycota) to feed on dead plant biomass.</title>
        <authorList>
            <consortium name="DOE Joint Genome Institute"/>
            <person name="Aerts A."/>
            <person name="Atanasova L."/>
            <person name="Chenthamara K."/>
            <person name="Zhang J."/>
            <person name="Grujic M."/>
            <person name="Henrissat B."/>
            <person name="Kuo A."/>
            <person name="Salamov A."/>
            <person name="Lipzen A."/>
            <person name="Labutti K."/>
            <person name="Barry K."/>
            <person name="Miao Y."/>
            <person name="Rahimi M.J."/>
            <person name="Shen Q."/>
            <person name="Grigoriev I.V."/>
            <person name="Kubicek C.P."/>
            <person name="Druzhinina I.S."/>
        </authorList>
    </citation>
    <scope>NUCLEOTIDE SEQUENCE [LARGE SCALE GENOMIC DNA]</scope>
    <source>
        <strain evidence="2 3">CBS 226.95</strain>
    </source>
</reference>
<accession>A0A2T4A731</accession>
<dbReference type="EMBL" id="KZ679683">
    <property type="protein sequence ID" value="PTB52885.1"/>
    <property type="molecule type" value="Genomic_DNA"/>
</dbReference>
<name>A0A2T4A731_TRIHA</name>
<evidence type="ECO:0000313" key="2">
    <source>
        <dbReference type="EMBL" id="PTB52885.1"/>
    </source>
</evidence>
<dbReference type="RefSeq" id="XP_024772562.1">
    <property type="nucleotide sequence ID" value="XM_024915452.1"/>
</dbReference>
<dbReference type="GeneID" id="36624021"/>
<sequence>MYRLCWALRLASPCWAGQGHVRGLCSKKSLYAKGAVLTCETCNFLLHLKSLQNNIISGETTIASVQLSCLCLSLPQWISNSKPFRRRSERNRRPLAEPSPNWALGSKHTIAHLRQSPPRPLTRIAELRLLIFFNTRASIPASSPYLHDQTLQTLLAFPPQASLFLCRSLVHDGLRVCSEPWIPIRHLFLVVDVLDLTIRCKFGNGSTLHKAQSVTRRYSKGPVATFIVKPRARHCGRGCQDCARFKSSIAFGGYCLTDNIALVSGSLSAESKRRSGTAETHLCFPTLVVHPRLILLEPRPERNHD</sequence>
<evidence type="ECO:0000313" key="3">
    <source>
        <dbReference type="Proteomes" id="UP000241690"/>
    </source>
</evidence>
<dbReference type="Proteomes" id="UP000241690">
    <property type="component" value="Unassembled WGS sequence"/>
</dbReference>
<feature type="chain" id="PRO_5015568894" description="Secreted protein" evidence="1">
    <location>
        <begin position="17"/>
        <end position="305"/>
    </location>
</feature>
<evidence type="ECO:0000256" key="1">
    <source>
        <dbReference type="SAM" id="SignalP"/>
    </source>
</evidence>
<feature type="signal peptide" evidence="1">
    <location>
        <begin position="1"/>
        <end position="16"/>
    </location>
</feature>
<evidence type="ECO:0008006" key="4">
    <source>
        <dbReference type="Google" id="ProtNLM"/>
    </source>
</evidence>
<organism evidence="2 3">
    <name type="scientific">Trichoderma harzianum CBS 226.95</name>
    <dbReference type="NCBI Taxonomy" id="983964"/>
    <lineage>
        <taxon>Eukaryota</taxon>
        <taxon>Fungi</taxon>
        <taxon>Dikarya</taxon>
        <taxon>Ascomycota</taxon>
        <taxon>Pezizomycotina</taxon>
        <taxon>Sordariomycetes</taxon>
        <taxon>Hypocreomycetidae</taxon>
        <taxon>Hypocreales</taxon>
        <taxon>Hypocreaceae</taxon>
        <taxon>Trichoderma</taxon>
    </lineage>
</organism>
<keyword evidence="3" id="KW-1185">Reference proteome</keyword>
<gene>
    <name evidence="2" type="ORF">M431DRAFT_473788</name>
</gene>
<proteinExistence type="predicted"/>